<feature type="compositionally biased region" description="Basic and acidic residues" evidence="1">
    <location>
        <begin position="606"/>
        <end position="617"/>
    </location>
</feature>
<dbReference type="RefSeq" id="WP_079636379.1">
    <property type="nucleotide sequence ID" value="NZ_FVGW01000027.1"/>
</dbReference>
<dbReference type="Proteomes" id="UP000190074">
    <property type="component" value="Unassembled WGS sequence"/>
</dbReference>
<accession>A0A1T8VGS6</accession>
<evidence type="ECO:0000313" key="3">
    <source>
        <dbReference type="EMBL" id="SKN03977.1"/>
    </source>
</evidence>
<reference evidence="3 4" key="1">
    <citation type="submission" date="2016-11" db="EMBL/GenBank/DDBJ databases">
        <authorList>
            <consortium name="Pathogen Informatics"/>
        </authorList>
    </citation>
    <scope>NUCLEOTIDE SEQUENCE [LARGE SCALE GENOMIC DNA]</scope>
    <source>
        <strain evidence="3 4">911</strain>
    </source>
</reference>
<name>A0A1T8VGS6_9MYCO</name>
<dbReference type="EMBL" id="FVGW01000027">
    <property type="protein sequence ID" value="SKN03977.1"/>
    <property type="molecule type" value="Genomic_DNA"/>
</dbReference>
<keyword evidence="2" id="KW-0472">Membrane</keyword>
<feature type="compositionally biased region" description="Basic and acidic residues" evidence="1">
    <location>
        <begin position="673"/>
        <end position="688"/>
    </location>
</feature>
<feature type="transmembrane region" description="Helical" evidence="2">
    <location>
        <begin position="709"/>
        <end position="732"/>
    </location>
</feature>
<dbReference type="AlphaFoldDB" id="A0A1T8VGS6"/>
<gene>
    <name evidence="3" type="ORF">SAMEA2259716_05822</name>
</gene>
<evidence type="ECO:0000256" key="2">
    <source>
        <dbReference type="SAM" id="Phobius"/>
    </source>
</evidence>
<proteinExistence type="predicted"/>
<feature type="compositionally biased region" description="Low complexity" evidence="1">
    <location>
        <begin position="583"/>
        <end position="595"/>
    </location>
</feature>
<feature type="region of interest" description="Disordered" evidence="1">
    <location>
        <begin position="576"/>
        <end position="629"/>
    </location>
</feature>
<keyword evidence="2" id="KW-0812">Transmembrane</keyword>
<evidence type="ECO:0000313" key="4">
    <source>
        <dbReference type="Proteomes" id="UP000190074"/>
    </source>
</evidence>
<evidence type="ECO:0000256" key="1">
    <source>
        <dbReference type="SAM" id="MobiDB-lite"/>
    </source>
</evidence>
<keyword evidence="2" id="KW-1133">Transmembrane helix</keyword>
<organism evidence="3 4">
    <name type="scientific">Mycobacteroides abscessus subsp. massiliense</name>
    <dbReference type="NCBI Taxonomy" id="1962118"/>
    <lineage>
        <taxon>Bacteria</taxon>
        <taxon>Bacillati</taxon>
        <taxon>Actinomycetota</taxon>
        <taxon>Actinomycetes</taxon>
        <taxon>Mycobacteriales</taxon>
        <taxon>Mycobacteriaceae</taxon>
        <taxon>Mycobacteroides</taxon>
        <taxon>Mycobacteroides abscessus</taxon>
    </lineage>
</organism>
<sequence length="733" mass="80333">MSDASSRALLINAHGSFTADYESLTGPVDSVARFGQLLDWYIGKKGGLNPLGGPGQVWVIGPQACQQLGWWTEDPKAIHDMLVAAVAALRPTGWNLLGELENVSPQLLLVKKVQITERDPKTGEALINDRTGKPRTHTERRMVQLILEPYAEAITKRSEIGLLEDLPEDDEAAAREVGRRVVWLTEQLGVLPTVAAATTGQRIQDEVYKARKARRDGRKAKGEEAAKSDAIVEAPGTIPGFHVPAGDEGAGAVGVDEFEPAAHWGRPHIEPSEIPDECDLLLLDQTAAYLATAGSIELGFGEVFHLEGKDAVSRLFAASTARSTDKNDPSSKWPFGIFRAVLPAGNSIKSRQLPKNLPLPHPLMHKDHEVTAWITTESVRGLCRAVEAGGGGYRLEDLAIDEAHVWTDSRRFLEDWAATLRSARVAAILAGDKAVQDYIGAIYKQYVGRMGTDKWGPSKMHHWQPVWRAAIIAHCRWRARRQAMDLYTKTGELLGAGLWPIYTYTDSWRYLVPTGLSLAPTPGEILERLKAGEKPRLGQLIEEDRTPLTQEQRELLIASTTGEEVSAVVYGRSGIPTLPMQDSSAATTATTESPALIDKPTPETTTQEHSERDEAPARARRGKGQRKRTYVGNRLGELEAEVSPGAVRDLEYLVETGKFSYLPDGVNHVSRTHERPAASKEVVKRPEETPVPDTGTEGKELQPIWRRPAVIYTAATVAVLLIIAILVITLIVI</sequence>
<protein>
    <submittedName>
        <fullName evidence="3">Uncharacterized protein</fullName>
    </submittedName>
</protein>
<feature type="region of interest" description="Disordered" evidence="1">
    <location>
        <begin position="673"/>
        <end position="699"/>
    </location>
</feature>
<feature type="compositionally biased region" description="Basic residues" evidence="1">
    <location>
        <begin position="618"/>
        <end position="629"/>
    </location>
</feature>